<proteinExistence type="predicted"/>
<organism evidence="2 3">
    <name type="scientific">Flectobacillus rivi</name>
    <dbReference type="NCBI Taxonomy" id="2984209"/>
    <lineage>
        <taxon>Bacteria</taxon>
        <taxon>Pseudomonadati</taxon>
        <taxon>Bacteroidota</taxon>
        <taxon>Cytophagia</taxon>
        <taxon>Cytophagales</taxon>
        <taxon>Flectobacillaceae</taxon>
        <taxon>Flectobacillus</taxon>
    </lineage>
</organism>
<keyword evidence="3" id="KW-1185">Reference proteome</keyword>
<dbReference type="EMBL" id="JASHIE010000003">
    <property type="protein sequence ID" value="MDI9874023.1"/>
    <property type="molecule type" value="Genomic_DNA"/>
</dbReference>
<gene>
    <name evidence="2" type="ORF">QM481_05760</name>
</gene>
<keyword evidence="1" id="KW-0732">Signal</keyword>
<evidence type="ECO:0008006" key="4">
    <source>
        <dbReference type="Google" id="ProtNLM"/>
    </source>
</evidence>
<sequence length="194" mass="22394">MKRTYFLLILLMLSVCFTHKAQSQELDYAKSREYWVVDENQNPVVSKVFALPSSTTRSDVYEVVMTFVALNYAATNFKLLYADSTKGKFIINANYPLVYSTMSVWHSLIVETRGNKIKVSFTLNSLEKPYFFRPDNFPMTEFLSIANEYPINQDKPKRKPQEQTFLAAVQKSLDLLGNFERTLAKVVTAKNADW</sequence>
<dbReference type="RefSeq" id="WP_283381019.1">
    <property type="nucleotide sequence ID" value="NZ_JASHIE010000003.1"/>
</dbReference>
<accession>A0ABT6YYS0</accession>
<evidence type="ECO:0000313" key="2">
    <source>
        <dbReference type="EMBL" id="MDI9874023.1"/>
    </source>
</evidence>
<reference evidence="2 3" key="1">
    <citation type="submission" date="2023-05" db="EMBL/GenBank/DDBJ databases">
        <title>Novel species of genus Flectobacillus isolated from stream in China.</title>
        <authorList>
            <person name="Lu H."/>
        </authorList>
    </citation>
    <scope>NUCLEOTIDE SEQUENCE [LARGE SCALE GENOMIC DNA]</scope>
    <source>
        <strain evidence="2 3">LFS242W</strain>
    </source>
</reference>
<dbReference type="Proteomes" id="UP001225761">
    <property type="component" value="Unassembled WGS sequence"/>
</dbReference>
<protein>
    <recommendedName>
        <fullName evidence="4">DUF4468 domain-containing protein</fullName>
    </recommendedName>
</protein>
<name>A0ABT6YYS0_9BACT</name>
<evidence type="ECO:0000313" key="3">
    <source>
        <dbReference type="Proteomes" id="UP001225761"/>
    </source>
</evidence>
<feature type="signal peptide" evidence="1">
    <location>
        <begin position="1"/>
        <end position="21"/>
    </location>
</feature>
<evidence type="ECO:0000256" key="1">
    <source>
        <dbReference type="SAM" id="SignalP"/>
    </source>
</evidence>
<comment type="caution">
    <text evidence="2">The sequence shown here is derived from an EMBL/GenBank/DDBJ whole genome shotgun (WGS) entry which is preliminary data.</text>
</comment>
<feature type="chain" id="PRO_5047531532" description="DUF4468 domain-containing protein" evidence="1">
    <location>
        <begin position="22"/>
        <end position="194"/>
    </location>
</feature>